<dbReference type="Gramene" id="EME29986">
    <property type="protein sequence ID" value="EME29986"/>
    <property type="gene ID" value="Gasu_25750"/>
</dbReference>
<reference evidence="5" key="1">
    <citation type="journal article" date="2013" name="Science">
        <title>Gene transfer from bacteria and archaea facilitated evolution of an extremophilic eukaryote.</title>
        <authorList>
            <person name="Schonknecht G."/>
            <person name="Chen W.H."/>
            <person name="Ternes C.M."/>
            <person name="Barbier G.G."/>
            <person name="Shrestha R.P."/>
            <person name="Stanke M."/>
            <person name="Brautigam A."/>
            <person name="Baker B.J."/>
            <person name="Banfield J.F."/>
            <person name="Garavito R.M."/>
            <person name="Carr K."/>
            <person name="Wilkerson C."/>
            <person name="Rensing S.A."/>
            <person name="Gagneul D."/>
            <person name="Dickenson N.E."/>
            <person name="Oesterhelt C."/>
            <person name="Lercher M.J."/>
            <person name="Weber A.P."/>
        </authorList>
    </citation>
    <scope>NUCLEOTIDE SEQUENCE [LARGE SCALE GENOMIC DNA]</scope>
    <source>
        <strain evidence="5">074W</strain>
    </source>
</reference>
<feature type="compositionally biased region" description="Polar residues" evidence="2">
    <location>
        <begin position="181"/>
        <end position="191"/>
    </location>
</feature>
<dbReference type="AlphaFoldDB" id="M2W2R2"/>
<feature type="transmembrane region" description="Helical" evidence="3">
    <location>
        <begin position="55"/>
        <end position="74"/>
    </location>
</feature>
<protein>
    <submittedName>
        <fullName evidence="4">Uncharacterized protein</fullName>
    </submittedName>
</protein>
<dbReference type="EMBL" id="KB454503">
    <property type="protein sequence ID" value="EME29986.1"/>
    <property type="molecule type" value="Genomic_DNA"/>
</dbReference>
<dbReference type="RefSeq" id="XP_005706506.1">
    <property type="nucleotide sequence ID" value="XM_005706449.1"/>
</dbReference>
<dbReference type="GeneID" id="17088750"/>
<organism evidence="4 5">
    <name type="scientific">Galdieria sulphuraria</name>
    <name type="common">Red alga</name>
    <dbReference type="NCBI Taxonomy" id="130081"/>
    <lineage>
        <taxon>Eukaryota</taxon>
        <taxon>Rhodophyta</taxon>
        <taxon>Bangiophyceae</taxon>
        <taxon>Galdieriales</taxon>
        <taxon>Galdieriaceae</taxon>
        <taxon>Galdieria</taxon>
    </lineage>
</organism>
<dbReference type="OrthoDB" id="10409800at2759"/>
<keyword evidence="3" id="KW-0812">Transmembrane</keyword>
<feature type="compositionally biased region" description="Low complexity" evidence="2">
    <location>
        <begin position="196"/>
        <end position="207"/>
    </location>
</feature>
<evidence type="ECO:0000256" key="2">
    <source>
        <dbReference type="SAM" id="MobiDB-lite"/>
    </source>
</evidence>
<sequence>MVNWWQSVLYGRRFSDRNIEKLEHIESEIQNVELQVKSILESLGIVSRNCTKGQVLVSCLFASSLFLTIAYSGVLLFRRASLLFIISLILIYLFRRVYVSWIGYNVRRCRLKLAKLKTRKVHLLEDLKQKNDFYKVFDVLKRFDENYKSQQDIPDIRQSSKLEEESMSSVSETKVQKVQDSKSASVSNTPEKVQHSISTEISRSYSSQGGSNNTIDEYFGSSSRNPTQQDIFKRQKREKVDLTEIERQTNSFHSILQSWLGSLIHWIVYSLSGEHNIQLEEQLELLRETLELEKVKRKKLEAELRRILSNQHSVGSENTSEILNDATSNENSNMDTNLACL</sequence>
<keyword evidence="5" id="KW-1185">Reference proteome</keyword>
<feature type="compositionally biased region" description="Polar residues" evidence="2">
    <location>
        <begin position="208"/>
        <end position="230"/>
    </location>
</feature>
<gene>
    <name evidence="4" type="ORF">Gasu_25750</name>
</gene>
<evidence type="ECO:0000313" key="5">
    <source>
        <dbReference type="Proteomes" id="UP000030680"/>
    </source>
</evidence>
<dbReference type="Proteomes" id="UP000030680">
    <property type="component" value="Unassembled WGS sequence"/>
</dbReference>
<keyword evidence="3" id="KW-1133">Transmembrane helix</keyword>
<feature type="coiled-coil region" evidence="1">
    <location>
        <begin position="276"/>
        <end position="310"/>
    </location>
</feature>
<feature type="coiled-coil region" evidence="1">
    <location>
        <begin position="15"/>
        <end position="42"/>
    </location>
</feature>
<accession>M2W2R2</accession>
<evidence type="ECO:0000256" key="3">
    <source>
        <dbReference type="SAM" id="Phobius"/>
    </source>
</evidence>
<name>M2W2R2_GALSU</name>
<proteinExistence type="predicted"/>
<evidence type="ECO:0000256" key="1">
    <source>
        <dbReference type="SAM" id="Coils"/>
    </source>
</evidence>
<feature type="region of interest" description="Disordered" evidence="2">
    <location>
        <begin position="317"/>
        <end position="341"/>
    </location>
</feature>
<feature type="transmembrane region" description="Helical" evidence="3">
    <location>
        <begin position="80"/>
        <end position="98"/>
    </location>
</feature>
<keyword evidence="1" id="KW-0175">Coiled coil</keyword>
<feature type="region of interest" description="Disordered" evidence="2">
    <location>
        <begin position="154"/>
        <end position="235"/>
    </location>
</feature>
<dbReference type="KEGG" id="gsl:Gasu_25750"/>
<feature type="compositionally biased region" description="Basic and acidic residues" evidence="2">
    <location>
        <begin position="154"/>
        <end position="164"/>
    </location>
</feature>
<keyword evidence="3" id="KW-0472">Membrane</keyword>
<evidence type="ECO:0000313" key="4">
    <source>
        <dbReference type="EMBL" id="EME29986.1"/>
    </source>
</evidence>